<name>A0A7W7CL04_9PSEU</name>
<comment type="caution">
    <text evidence="1">The sequence shown here is derived from an EMBL/GenBank/DDBJ whole genome shotgun (WGS) entry which is preliminary data.</text>
</comment>
<organism evidence="1 2">
    <name type="scientific">Crossiella cryophila</name>
    <dbReference type="NCBI Taxonomy" id="43355"/>
    <lineage>
        <taxon>Bacteria</taxon>
        <taxon>Bacillati</taxon>
        <taxon>Actinomycetota</taxon>
        <taxon>Actinomycetes</taxon>
        <taxon>Pseudonocardiales</taxon>
        <taxon>Pseudonocardiaceae</taxon>
        <taxon>Crossiella</taxon>
    </lineage>
</organism>
<reference evidence="1 2" key="1">
    <citation type="submission" date="2020-08" db="EMBL/GenBank/DDBJ databases">
        <title>Sequencing the genomes of 1000 actinobacteria strains.</title>
        <authorList>
            <person name="Klenk H.-P."/>
        </authorList>
    </citation>
    <scope>NUCLEOTIDE SEQUENCE [LARGE SCALE GENOMIC DNA]</scope>
    <source>
        <strain evidence="1 2">DSM 44230</strain>
    </source>
</reference>
<dbReference type="RefSeq" id="WP_185008478.1">
    <property type="nucleotide sequence ID" value="NZ_BAAAUI010000014.1"/>
</dbReference>
<proteinExistence type="predicted"/>
<protein>
    <submittedName>
        <fullName evidence="1">Uncharacterized protein</fullName>
    </submittedName>
</protein>
<gene>
    <name evidence="1" type="ORF">HNR67_007826</name>
</gene>
<accession>A0A7W7CL04</accession>
<dbReference type="Proteomes" id="UP000533598">
    <property type="component" value="Unassembled WGS sequence"/>
</dbReference>
<evidence type="ECO:0000313" key="1">
    <source>
        <dbReference type="EMBL" id="MBB4681708.1"/>
    </source>
</evidence>
<sequence length="99" mass="10234">MTGKLAVSADQLTRAGRDLLAMADQTHRDIRANSGAQDGDAAANTSFALAQALAQCEDTWSLALTGIATKIAVAGDTLELNARTYAEAEDTARGGLTPK</sequence>
<dbReference type="EMBL" id="JACHMH010000001">
    <property type="protein sequence ID" value="MBB4681708.1"/>
    <property type="molecule type" value="Genomic_DNA"/>
</dbReference>
<evidence type="ECO:0000313" key="2">
    <source>
        <dbReference type="Proteomes" id="UP000533598"/>
    </source>
</evidence>
<keyword evidence="2" id="KW-1185">Reference proteome</keyword>
<dbReference type="AlphaFoldDB" id="A0A7W7CL04"/>